<proteinExistence type="inferred from homology"/>
<dbReference type="InterPro" id="IPR045851">
    <property type="entry name" value="AMP-bd_C_sf"/>
</dbReference>
<evidence type="ECO:0000256" key="7">
    <source>
        <dbReference type="ARBA" id="ARBA00022741"/>
    </source>
</evidence>
<feature type="domain" description="AMP-binding enzyme C-terminal" evidence="19">
    <location>
        <begin position="497"/>
        <end position="572"/>
    </location>
</feature>
<evidence type="ECO:0000256" key="11">
    <source>
        <dbReference type="ARBA" id="ARBA00023098"/>
    </source>
</evidence>
<dbReference type="FunFam" id="3.40.50.12780:FF:000005">
    <property type="entry name" value="Solute carrier family 27 member 6"/>
    <property type="match status" value="1"/>
</dbReference>
<keyword evidence="10" id="KW-0445">Lipid transport</keyword>
<dbReference type="GO" id="GO:0005886">
    <property type="term" value="C:plasma membrane"/>
    <property type="evidence" value="ECO:0007669"/>
    <property type="project" value="UniProtKB-SubCell"/>
</dbReference>
<keyword evidence="3" id="KW-0813">Transport</keyword>
<dbReference type="FunFam" id="3.30.300.30:FF:000002">
    <property type="entry name" value="Long-chain fatty acid transport protein 1"/>
    <property type="match status" value="1"/>
</dbReference>
<keyword evidence="7" id="KW-0547">Nucleotide-binding</keyword>
<dbReference type="GO" id="GO:0005789">
    <property type="term" value="C:endoplasmic reticulum membrane"/>
    <property type="evidence" value="ECO:0007669"/>
    <property type="project" value="TreeGrafter"/>
</dbReference>
<dbReference type="GeneID" id="127353650"/>
<dbReference type="Gene3D" id="3.30.300.30">
    <property type="match status" value="1"/>
</dbReference>
<evidence type="ECO:0000256" key="13">
    <source>
        <dbReference type="ARBA" id="ARBA00024484"/>
    </source>
</evidence>
<dbReference type="InterPro" id="IPR025110">
    <property type="entry name" value="AMP-bd_C"/>
</dbReference>
<evidence type="ECO:0000256" key="15">
    <source>
        <dbReference type="ARBA" id="ARBA00036527"/>
    </source>
</evidence>
<name>A0A8C4EJ36_DICLA</name>
<keyword evidence="12" id="KW-0472">Membrane</keyword>
<evidence type="ECO:0000256" key="5">
    <source>
        <dbReference type="ARBA" id="ARBA00022598"/>
    </source>
</evidence>
<evidence type="ECO:0000256" key="4">
    <source>
        <dbReference type="ARBA" id="ARBA00022475"/>
    </source>
</evidence>
<dbReference type="InterPro" id="IPR000873">
    <property type="entry name" value="AMP-dep_synth/lig_dom"/>
</dbReference>
<keyword evidence="8" id="KW-0276">Fatty acid metabolism</keyword>
<evidence type="ECO:0000256" key="14">
    <source>
        <dbReference type="ARBA" id="ARBA00026121"/>
    </source>
</evidence>
<reference evidence="20" key="1">
    <citation type="submission" date="2025-08" db="UniProtKB">
        <authorList>
            <consortium name="Ensembl"/>
        </authorList>
    </citation>
    <scope>IDENTIFICATION</scope>
</reference>
<dbReference type="OMA" id="RTDDWIR"/>
<dbReference type="PROSITE" id="PS00455">
    <property type="entry name" value="AMP_BINDING"/>
    <property type="match status" value="1"/>
</dbReference>
<comment type="similarity">
    <text evidence="2">Belongs to the ATP-dependent AMP-binding enzyme family.</text>
</comment>
<dbReference type="Pfam" id="PF00501">
    <property type="entry name" value="AMP-binding"/>
    <property type="match status" value="1"/>
</dbReference>
<dbReference type="PANTHER" id="PTHR43107:SF4">
    <property type="entry name" value="LONG-CHAIN FATTY ACID TRANSPORT PROTEIN 2"/>
    <property type="match status" value="1"/>
</dbReference>
<evidence type="ECO:0000256" key="2">
    <source>
        <dbReference type="ARBA" id="ARBA00006432"/>
    </source>
</evidence>
<dbReference type="GeneTree" id="ENSGT00940000164068"/>
<protein>
    <recommendedName>
        <fullName evidence="14">long-chain-fatty-acid--CoA ligase</fullName>
        <ecNumber evidence="14">6.2.1.3</ecNumber>
    </recommendedName>
    <alternativeName>
        <fullName evidence="16">Long-chain-fatty-acid--CoA ligase</fullName>
    </alternativeName>
</protein>
<comment type="catalytic activity">
    <reaction evidence="13">
        <text>a long-chain fatty acid + ATP + CoA = a long-chain fatty acyl-CoA + AMP + diphosphate</text>
        <dbReference type="Rhea" id="RHEA:15421"/>
        <dbReference type="ChEBI" id="CHEBI:30616"/>
        <dbReference type="ChEBI" id="CHEBI:33019"/>
        <dbReference type="ChEBI" id="CHEBI:57287"/>
        <dbReference type="ChEBI" id="CHEBI:57560"/>
        <dbReference type="ChEBI" id="CHEBI:83139"/>
        <dbReference type="ChEBI" id="CHEBI:456215"/>
        <dbReference type="EC" id="6.2.1.3"/>
    </reaction>
    <physiologicalReaction direction="left-to-right" evidence="13">
        <dbReference type="Rhea" id="RHEA:15422"/>
    </physiologicalReaction>
</comment>
<evidence type="ECO:0000259" key="18">
    <source>
        <dbReference type="Pfam" id="PF00501"/>
    </source>
</evidence>
<evidence type="ECO:0000256" key="6">
    <source>
        <dbReference type="ARBA" id="ARBA00022692"/>
    </source>
</evidence>
<evidence type="ECO:0000313" key="20">
    <source>
        <dbReference type="Ensembl" id="ENSDLAP00005018966.2"/>
    </source>
</evidence>
<dbReference type="GO" id="GO:0005324">
    <property type="term" value="F:long-chain fatty acid transmembrane transporter activity"/>
    <property type="evidence" value="ECO:0007669"/>
    <property type="project" value="TreeGrafter"/>
</dbReference>
<dbReference type="PANTHER" id="PTHR43107">
    <property type="entry name" value="LONG-CHAIN FATTY ACID TRANSPORT PROTEIN"/>
    <property type="match status" value="1"/>
</dbReference>
<sequence length="620" mass="70117">MYIWFTVLAGLAILSFSFVKTFFPYLGEDCAYILRSIKLGARLVRYNKVKPFYSILDCFLDAVKRHPNKVFVHFEGREYSYGEVDKQSNKVARALQAEARLKEGDAVALFLANEPSFMWTWLGLAKLGCPAALLNYNIRSKSLLHCFSCCGAKVIIASAELQDAVEEVLPTLREQGISVYLLSEACSIQGIKTLSDKISQASDQPLSRDLRANVNIRSTALYIYTSGTTGLPKAAVVTHERVWAASFLQAASGVTSEDIFYINLPLYHSAGFLIGMAGAIDRGITIILRRKFSASQFWDDCRKYNVTVMQYIGETMRYLCNTPKKDNEKNHRVRIAIGNGVRTDIWTEFLNRFGDIKVRELYAATEGNIGFINYTSKIGVVGRVNFVHRFFFPYTLIKFDVEKEEPVRNSEGLCIEAARGETGLLVGRITQRSPFVGYAGNQQQTEKKRLRNVLQKGDLYFNTGDLLQIDHQNFVYFQDRVGDTFRWKGENVATSEVADVLTMANCILEANVYGVKVEGHEGRIGMAAVLLKEGEDFDCSGTFKQVVNYLPAYARPRFIRIQSCLEMTGTFKMKKVRLVEEGFEPAHIQDPLYFLDTEKKTYVPMTEEIYRAIAAREVKL</sequence>
<organism evidence="20 21">
    <name type="scientific">Dicentrarchus labrax</name>
    <name type="common">European seabass</name>
    <name type="synonym">Morone labrax</name>
    <dbReference type="NCBI Taxonomy" id="13489"/>
    <lineage>
        <taxon>Eukaryota</taxon>
        <taxon>Metazoa</taxon>
        <taxon>Chordata</taxon>
        <taxon>Craniata</taxon>
        <taxon>Vertebrata</taxon>
        <taxon>Euteleostomi</taxon>
        <taxon>Actinopterygii</taxon>
        <taxon>Neopterygii</taxon>
        <taxon>Teleostei</taxon>
        <taxon>Neoteleostei</taxon>
        <taxon>Acanthomorphata</taxon>
        <taxon>Eupercaria</taxon>
        <taxon>Moronidae</taxon>
        <taxon>Dicentrarchus</taxon>
    </lineage>
</organism>
<evidence type="ECO:0000256" key="1">
    <source>
        <dbReference type="ARBA" id="ARBA00004651"/>
    </source>
</evidence>
<keyword evidence="11" id="KW-0443">Lipid metabolism</keyword>
<dbReference type="AlphaFoldDB" id="A0A8C4EJ36"/>
<dbReference type="GO" id="GO:0044539">
    <property type="term" value="P:long-chain fatty acid import into cell"/>
    <property type="evidence" value="ECO:0007669"/>
    <property type="project" value="TreeGrafter"/>
</dbReference>
<dbReference type="InterPro" id="IPR042099">
    <property type="entry name" value="ANL_N_sf"/>
</dbReference>
<dbReference type="GO" id="GO:0004467">
    <property type="term" value="F:long-chain fatty acid-CoA ligase activity"/>
    <property type="evidence" value="ECO:0007669"/>
    <property type="project" value="UniProtKB-EC"/>
</dbReference>
<evidence type="ECO:0000256" key="9">
    <source>
        <dbReference type="ARBA" id="ARBA00022989"/>
    </source>
</evidence>
<evidence type="ECO:0000256" key="12">
    <source>
        <dbReference type="ARBA" id="ARBA00023136"/>
    </source>
</evidence>
<evidence type="ECO:0000256" key="16">
    <source>
        <dbReference type="ARBA" id="ARBA00041297"/>
    </source>
</evidence>
<gene>
    <name evidence="20" type="primary">zgc:101540</name>
</gene>
<evidence type="ECO:0000256" key="10">
    <source>
        <dbReference type="ARBA" id="ARBA00023055"/>
    </source>
</evidence>
<dbReference type="Pfam" id="PF13193">
    <property type="entry name" value="AMP-binding_C"/>
    <property type="match status" value="1"/>
</dbReference>
<dbReference type="Proteomes" id="UP000694389">
    <property type="component" value="Unassembled WGS sequence"/>
</dbReference>
<feature type="domain" description="AMP-dependent synthetase/ligase" evidence="18">
    <location>
        <begin position="61"/>
        <end position="374"/>
    </location>
</feature>
<keyword evidence="4" id="KW-1003">Cell membrane</keyword>
<evidence type="ECO:0000313" key="21">
    <source>
        <dbReference type="Proteomes" id="UP000694389"/>
    </source>
</evidence>
<evidence type="ECO:0000259" key="19">
    <source>
        <dbReference type="Pfam" id="PF13193"/>
    </source>
</evidence>
<dbReference type="NCBIfam" id="NF006134">
    <property type="entry name" value="PRK08279.1"/>
    <property type="match status" value="1"/>
</dbReference>
<dbReference type="SUPFAM" id="SSF56801">
    <property type="entry name" value="Acetyl-CoA synthetase-like"/>
    <property type="match status" value="1"/>
</dbReference>
<comment type="catalytic activity">
    <reaction evidence="15">
        <text>a very long-chain fatty acid + ATP + CoA = a very long-chain fatty acyl-CoA + AMP + diphosphate</text>
        <dbReference type="Rhea" id="RHEA:54536"/>
        <dbReference type="ChEBI" id="CHEBI:30616"/>
        <dbReference type="ChEBI" id="CHEBI:33019"/>
        <dbReference type="ChEBI" id="CHEBI:57287"/>
        <dbReference type="ChEBI" id="CHEBI:58950"/>
        <dbReference type="ChEBI" id="CHEBI:138261"/>
        <dbReference type="ChEBI" id="CHEBI:456215"/>
    </reaction>
    <physiologicalReaction direction="left-to-right" evidence="15">
        <dbReference type="Rhea" id="RHEA:54537"/>
    </physiologicalReaction>
</comment>
<evidence type="ECO:0000256" key="3">
    <source>
        <dbReference type="ARBA" id="ARBA00022448"/>
    </source>
</evidence>
<keyword evidence="9" id="KW-1133">Transmembrane helix</keyword>
<dbReference type="InterPro" id="IPR020845">
    <property type="entry name" value="AMP-binding_CS"/>
</dbReference>
<dbReference type="CDD" id="cd05938">
    <property type="entry name" value="hsFATP2a_ACSVL_like"/>
    <property type="match status" value="1"/>
</dbReference>
<keyword evidence="6" id="KW-0812">Transmembrane</keyword>
<keyword evidence="5" id="KW-0436">Ligase</keyword>
<dbReference type="GO" id="GO:0000166">
    <property type="term" value="F:nucleotide binding"/>
    <property type="evidence" value="ECO:0007669"/>
    <property type="project" value="UniProtKB-KW"/>
</dbReference>
<evidence type="ECO:0000256" key="17">
    <source>
        <dbReference type="ARBA" id="ARBA00048666"/>
    </source>
</evidence>
<comment type="catalytic activity">
    <reaction evidence="17">
        <text>tetracosanoate + ATP + CoA = tetracosanoyl-CoA + AMP + diphosphate</text>
        <dbReference type="Rhea" id="RHEA:33639"/>
        <dbReference type="ChEBI" id="CHEBI:30616"/>
        <dbReference type="ChEBI" id="CHEBI:31014"/>
        <dbReference type="ChEBI" id="CHEBI:33019"/>
        <dbReference type="ChEBI" id="CHEBI:57287"/>
        <dbReference type="ChEBI" id="CHEBI:65052"/>
        <dbReference type="ChEBI" id="CHEBI:456215"/>
    </reaction>
    <physiologicalReaction direction="left-to-right" evidence="17">
        <dbReference type="Rhea" id="RHEA:33640"/>
    </physiologicalReaction>
</comment>
<keyword evidence="21" id="KW-1185">Reference proteome</keyword>
<dbReference type="EC" id="6.2.1.3" evidence="14"/>
<dbReference type="Gene3D" id="3.40.50.12780">
    <property type="entry name" value="N-terminal domain of ligase-like"/>
    <property type="match status" value="1"/>
</dbReference>
<reference evidence="20" key="2">
    <citation type="submission" date="2025-09" db="UniProtKB">
        <authorList>
            <consortium name="Ensembl"/>
        </authorList>
    </citation>
    <scope>IDENTIFICATION</scope>
</reference>
<dbReference type="RefSeq" id="XP_051239041.1">
    <property type="nucleotide sequence ID" value="XM_051383081.1"/>
</dbReference>
<dbReference type="Ensembl" id="ENSDLAT00005020419.2">
    <property type="protein sequence ID" value="ENSDLAP00005018966.2"/>
    <property type="gene ID" value="ENSDLAG00005008643.2"/>
</dbReference>
<dbReference type="OrthoDB" id="288590at2759"/>
<comment type="subcellular location">
    <subcellularLocation>
        <location evidence="1">Cell membrane</location>
        <topology evidence="1">Multi-pass membrane protein</topology>
    </subcellularLocation>
</comment>
<evidence type="ECO:0000256" key="8">
    <source>
        <dbReference type="ARBA" id="ARBA00022832"/>
    </source>
</evidence>
<accession>A0A8C4EJ36</accession>